<dbReference type="STRING" id="1508404.JMA_07790"/>
<dbReference type="EMBL" id="CP009416">
    <property type="protein sequence ID" value="AJD90096.1"/>
    <property type="molecule type" value="Genomic_DNA"/>
</dbReference>
<dbReference type="HOGENOM" id="CLU_157964_0_0_9"/>
<protein>
    <recommendedName>
        <fullName evidence="3">DUF2164 domain-containing protein</fullName>
    </recommendedName>
</protein>
<dbReference type="AlphaFoldDB" id="A0A0B5AJ51"/>
<dbReference type="OrthoDB" id="573733at2"/>
<evidence type="ECO:0000313" key="2">
    <source>
        <dbReference type="Proteomes" id="UP000031449"/>
    </source>
</evidence>
<gene>
    <name evidence="1" type="ORF">JMA_07790</name>
</gene>
<evidence type="ECO:0000313" key="1">
    <source>
        <dbReference type="EMBL" id="AJD90096.1"/>
    </source>
</evidence>
<name>A0A0B5AJ51_9BACL</name>
<dbReference type="KEGG" id="jeo:JMA_07790"/>
<dbReference type="InterPro" id="IPR018680">
    <property type="entry name" value="DUF2164"/>
</dbReference>
<reference evidence="1 2" key="1">
    <citation type="submission" date="2014-08" db="EMBL/GenBank/DDBJ databases">
        <title>Complete genome of a marine bacteria Jeotgalibacillus malaysiensis.</title>
        <authorList>
            <person name="Yaakop A.S."/>
            <person name="Chan K.-G."/>
            <person name="Goh K.M."/>
        </authorList>
    </citation>
    <scope>NUCLEOTIDE SEQUENCE [LARGE SCALE GENOMIC DNA]</scope>
    <source>
        <strain evidence="1 2">D5</strain>
    </source>
</reference>
<dbReference type="BioCyc" id="JESP1508404:G14D9-9996-MONOMER"/>
<proteinExistence type="predicted"/>
<sequence>MNEPFALSAEVKHEMTDQIQHYFFNEHDEEIGQLKATLILDFFLKQIAPAVYNQGISDAHQFLTDKLEDLFTIQK</sequence>
<accession>A0A0B5AJ51</accession>
<dbReference type="Pfam" id="PF09932">
    <property type="entry name" value="DUF2164"/>
    <property type="match status" value="1"/>
</dbReference>
<dbReference type="Proteomes" id="UP000031449">
    <property type="component" value="Chromosome"/>
</dbReference>
<evidence type="ECO:0008006" key="3">
    <source>
        <dbReference type="Google" id="ProtNLM"/>
    </source>
</evidence>
<organism evidence="1 2">
    <name type="scientific">Jeotgalibacillus malaysiensis</name>
    <dbReference type="NCBI Taxonomy" id="1508404"/>
    <lineage>
        <taxon>Bacteria</taxon>
        <taxon>Bacillati</taxon>
        <taxon>Bacillota</taxon>
        <taxon>Bacilli</taxon>
        <taxon>Bacillales</taxon>
        <taxon>Caryophanaceae</taxon>
        <taxon>Jeotgalibacillus</taxon>
    </lineage>
</organism>
<keyword evidence="2" id="KW-1185">Reference proteome</keyword>